<dbReference type="PROSITE" id="PS50102">
    <property type="entry name" value="RRM"/>
    <property type="match status" value="1"/>
</dbReference>
<dbReference type="EMBL" id="SDMP01000020">
    <property type="protein sequence ID" value="RYQ85097.1"/>
    <property type="molecule type" value="Genomic_DNA"/>
</dbReference>
<dbReference type="Pfam" id="PF01693">
    <property type="entry name" value="Cauli_VI"/>
    <property type="match status" value="1"/>
</dbReference>
<dbReference type="Gene3D" id="3.40.970.10">
    <property type="entry name" value="Ribonuclease H1, N-terminal domain"/>
    <property type="match status" value="1"/>
</dbReference>
<dbReference type="GO" id="GO:0003723">
    <property type="term" value="F:RNA binding"/>
    <property type="evidence" value="ECO:0007669"/>
    <property type="project" value="UniProtKB-UniRule"/>
</dbReference>
<gene>
    <name evidence="3" type="ORF">Ahy_B10g104607</name>
</gene>
<dbReference type="InterPro" id="IPR011320">
    <property type="entry name" value="RNase_H1_N"/>
</dbReference>
<comment type="caution">
    <text evidence="3">The sequence shown here is derived from an EMBL/GenBank/DDBJ whole genome shotgun (WGS) entry which is preliminary data.</text>
</comment>
<name>A0A444X5Y5_ARAHY</name>
<dbReference type="Proteomes" id="UP000289738">
    <property type="component" value="Chromosome B10"/>
</dbReference>
<dbReference type="InterPro" id="IPR012677">
    <property type="entry name" value="Nucleotide-bd_a/b_plait_sf"/>
</dbReference>
<dbReference type="STRING" id="3818.A0A444X5Y5"/>
<evidence type="ECO:0000313" key="3">
    <source>
        <dbReference type="EMBL" id="RYQ85097.1"/>
    </source>
</evidence>
<proteinExistence type="predicted"/>
<feature type="domain" description="RRM" evidence="2">
    <location>
        <begin position="30"/>
        <end position="100"/>
    </location>
</feature>
<dbReference type="SUPFAM" id="SSF54928">
    <property type="entry name" value="RNA-binding domain, RBD"/>
    <property type="match status" value="1"/>
</dbReference>
<dbReference type="InterPro" id="IPR035979">
    <property type="entry name" value="RBD_domain_sf"/>
</dbReference>
<evidence type="ECO:0000313" key="4">
    <source>
        <dbReference type="Proteomes" id="UP000289738"/>
    </source>
</evidence>
<dbReference type="InterPro" id="IPR000504">
    <property type="entry name" value="RRM_dom"/>
</dbReference>
<organism evidence="3 4">
    <name type="scientific">Arachis hypogaea</name>
    <name type="common">Peanut</name>
    <dbReference type="NCBI Taxonomy" id="3818"/>
    <lineage>
        <taxon>Eukaryota</taxon>
        <taxon>Viridiplantae</taxon>
        <taxon>Streptophyta</taxon>
        <taxon>Embryophyta</taxon>
        <taxon>Tracheophyta</taxon>
        <taxon>Spermatophyta</taxon>
        <taxon>Magnoliopsida</taxon>
        <taxon>eudicotyledons</taxon>
        <taxon>Gunneridae</taxon>
        <taxon>Pentapetalae</taxon>
        <taxon>rosids</taxon>
        <taxon>fabids</taxon>
        <taxon>Fabales</taxon>
        <taxon>Fabaceae</taxon>
        <taxon>Papilionoideae</taxon>
        <taxon>50 kb inversion clade</taxon>
        <taxon>dalbergioids sensu lato</taxon>
        <taxon>Dalbergieae</taxon>
        <taxon>Pterocarpus clade</taxon>
        <taxon>Arachis</taxon>
    </lineage>
</organism>
<dbReference type="InterPro" id="IPR037056">
    <property type="entry name" value="RNase_H1_N_sf"/>
</dbReference>
<dbReference type="AlphaFoldDB" id="A0A444X5Y5"/>
<accession>A0A444X5Y5</accession>
<evidence type="ECO:0000256" key="1">
    <source>
        <dbReference type="PROSITE-ProRule" id="PRU00176"/>
    </source>
</evidence>
<dbReference type="InterPro" id="IPR009027">
    <property type="entry name" value="Ribosomal_bL9/RNase_H1_N"/>
</dbReference>
<dbReference type="Gene3D" id="3.30.70.330">
    <property type="match status" value="1"/>
</dbReference>
<keyword evidence="1" id="KW-0694">RNA-binding</keyword>
<sequence length="343" mass="38922">MKEKCQATVLNDSNNNTNANSSQDGCDNPTKIYVGGFPYYSTEDDDIRSYFERCGTITEVDCMYFSESGKFRGIAIISFKHFSRMEERMQRYLFFAVTKGARPGVYSSWEEPNEQVSNYSFPEYHGFNSYEHTLQYFKSRMASIDDDKAVNAEMFGTQSEGVSGGKGVFPSGSSQRRGLVSWLPVIPQEELNPVPEFAIVNNMELWLVKICHDFEIPGPCFFKQERFLRESPPFYGFTVVIPGNPFEASMVAKGHFSLVEKAAREDAALEMLGRVLEITGKEIRDYNYFKVNLLRDSKNALRAKVCQLEEAYEKLKANYEALVSAHIDGKSLSVLFSIFLGVL</sequence>
<dbReference type="SMART" id="SM00360">
    <property type="entry name" value="RRM"/>
    <property type="match status" value="1"/>
</dbReference>
<evidence type="ECO:0000259" key="2">
    <source>
        <dbReference type="PROSITE" id="PS50102"/>
    </source>
</evidence>
<keyword evidence="4" id="KW-1185">Reference proteome</keyword>
<dbReference type="SUPFAM" id="SSF55658">
    <property type="entry name" value="L9 N-domain-like"/>
    <property type="match status" value="1"/>
</dbReference>
<dbReference type="Pfam" id="PF00076">
    <property type="entry name" value="RRM_1"/>
    <property type="match status" value="1"/>
</dbReference>
<reference evidence="3 4" key="1">
    <citation type="submission" date="2019-01" db="EMBL/GenBank/DDBJ databases">
        <title>Sequencing of cultivated peanut Arachis hypogaea provides insights into genome evolution and oil improvement.</title>
        <authorList>
            <person name="Chen X."/>
        </authorList>
    </citation>
    <scope>NUCLEOTIDE SEQUENCE [LARGE SCALE GENOMIC DNA]</scope>
    <source>
        <strain evidence="4">cv. Fuhuasheng</strain>
        <tissue evidence="3">Leaves</tissue>
    </source>
</reference>
<protein>
    <recommendedName>
        <fullName evidence="2">RRM domain-containing protein</fullName>
    </recommendedName>
</protein>